<sequence length="239" mass="26315">MGESMNLMPDSDILTLLLGATLTVKLVMTFLACMSLWSWAIIFFKFFTIGTARKRVMSGYEAFMNSEDLTSGLKAIGTREQTPLARVSTLAVHEFRLLEKADVNRERKRLLVKDTLRRVLKQGISKEMRVLTRNLPFLATCANAAPFIGLFGTVWGIMHSFHSIGQTQSAALATVAPGISEALIATAIGLIVAIPATIFYNYFLGKLNEVESGMVDFAGAFLNRAEREIAWASKAEKKG</sequence>
<dbReference type="InterPro" id="IPR002898">
    <property type="entry name" value="MotA_ExbB_proton_chnl"/>
</dbReference>
<evidence type="ECO:0000256" key="5">
    <source>
        <dbReference type="ARBA" id="ARBA00023136"/>
    </source>
</evidence>
<dbReference type="PANTHER" id="PTHR30625:SF3">
    <property type="entry name" value="TOL-PAL SYSTEM PROTEIN TOLQ"/>
    <property type="match status" value="1"/>
</dbReference>
<dbReference type="EMBL" id="FO203427">
    <property type="protein sequence ID" value="CCH47458.1"/>
    <property type="molecule type" value="Genomic_DNA"/>
</dbReference>
<accession>M1WUJ7</accession>
<feature type="transmembrane region" description="Helical" evidence="7">
    <location>
        <begin position="26"/>
        <end position="47"/>
    </location>
</feature>
<evidence type="ECO:0000256" key="7">
    <source>
        <dbReference type="SAM" id="Phobius"/>
    </source>
</evidence>
<keyword evidence="4 7" id="KW-1133">Transmembrane helix</keyword>
<dbReference type="STRING" id="1322246.BN4_10218"/>
<reference evidence="9 10" key="1">
    <citation type="journal article" date="2013" name="PLoS ONE">
        <title>The first genomic and proteomic characterization of a deep-sea sulfate reducer: insights into the piezophilic lifestyle of Desulfovibrio piezophilus.</title>
        <authorList>
            <person name="Pradel N."/>
            <person name="Ji B."/>
            <person name="Gimenez G."/>
            <person name="Talla E."/>
            <person name="Lenoble P."/>
            <person name="Garel M."/>
            <person name="Tamburini C."/>
            <person name="Fourquet P."/>
            <person name="Lebrun R."/>
            <person name="Bertin P."/>
            <person name="Denis Y."/>
            <person name="Pophillat M."/>
            <person name="Barbe V."/>
            <person name="Ollivier B."/>
            <person name="Dolla A."/>
        </authorList>
    </citation>
    <scope>NUCLEOTIDE SEQUENCE [LARGE SCALE GENOMIC DNA]</scope>
    <source>
        <strain evidence="10">DSM 10523 / SB164P1</strain>
    </source>
</reference>
<dbReference type="GO" id="GO:0005886">
    <property type="term" value="C:plasma membrane"/>
    <property type="evidence" value="ECO:0007669"/>
    <property type="project" value="UniProtKB-SubCell"/>
</dbReference>
<evidence type="ECO:0000256" key="6">
    <source>
        <dbReference type="RuleBase" id="RU004057"/>
    </source>
</evidence>
<feature type="domain" description="MotA/TolQ/ExbB proton channel" evidence="8">
    <location>
        <begin position="110"/>
        <end position="212"/>
    </location>
</feature>
<name>M1WUJ7_PSEP2</name>
<reference evidence="10" key="2">
    <citation type="journal article" date="2013" name="Stand. Genomic Sci.">
        <title>Complete genome sequence of Desulfocapsa sulfexigens, a marine deltaproteobacterium specialized in disproportionating inorganic sulfur compounds.</title>
        <authorList>
            <person name="Finster K.W."/>
            <person name="Kjeldsen K.U."/>
            <person name="Kube M."/>
            <person name="Reinhardt R."/>
            <person name="Mussmann M."/>
            <person name="Amann R."/>
            <person name="Schreiber L."/>
        </authorList>
    </citation>
    <scope>NUCLEOTIDE SEQUENCE [LARGE SCALE GENOMIC DNA]</scope>
    <source>
        <strain evidence="10">DSM 10523 / SB164P1</strain>
    </source>
</reference>
<evidence type="ECO:0000256" key="3">
    <source>
        <dbReference type="ARBA" id="ARBA00022692"/>
    </source>
</evidence>
<feature type="transmembrane region" description="Helical" evidence="7">
    <location>
        <begin position="182"/>
        <end position="204"/>
    </location>
</feature>
<comment type="subcellular location">
    <subcellularLocation>
        <location evidence="1">Cell membrane</location>
        <topology evidence="1">Multi-pass membrane protein</topology>
    </subcellularLocation>
    <subcellularLocation>
        <location evidence="6">Membrane</location>
        <topology evidence="6">Multi-pass membrane protein</topology>
    </subcellularLocation>
</comment>
<organism evidence="9 10">
    <name type="scientific">Pseudodesulfovibrio piezophilus (strain DSM 21447 / JCM 15486 / C1TLV30)</name>
    <name type="common">Desulfovibrio piezophilus</name>
    <dbReference type="NCBI Taxonomy" id="1322246"/>
    <lineage>
        <taxon>Bacteria</taxon>
        <taxon>Pseudomonadati</taxon>
        <taxon>Thermodesulfobacteriota</taxon>
        <taxon>Desulfovibrionia</taxon>
        <taxon>Desulfovibrionales</taxon>
        <taxon>Desulfovibrionaceae</taxon>
    </lineage>
</organism>
<keyword evidence="6" id="KW-0813">Transport</keyword>
<keyword evidence="5 7" id="KW-0472">Membrane</keyword>
<evidence type="ECO:0000256" key="4">
    <source>
        <dbReference type="ARBA" id="ARBA00022989"/>
    </source>
</evidence>
<dbReference type="Pfam" id="PF01618">
    <property type="entry name" value="MotA_ExbB"/>
    <property type="match status" value="1"/>
</dbReference>
<proteinExistence type="inferred from homology"/>
<evidence type="ECO:0000259" key="8">
    <source>
        <dbReference type="Pfam" id="PF01618"/>
    </source>
</evidence>
<gene>
    <name evidence="9" type="primary">tolQ</name>
    <name evidence="9" type="ordered locus">BN4_10218</name>
</gene>
<dbReference type="HOGENOM" id="CLU_053325_2_2_7"/>
<dbReference type="KEGG" id="dpi:BN4_10218"/>
<keyword evidence="6" id="KW-0653">Protein transport</keyword>
<dbReference type="PANTHER" id="PTHR30625">
    <property type="entry name" value="PROTEIN TOLQ"/>
    <property type="match status" value="1"/>
</dbReference>
<dbReference type="GO" id="GO:0017038">
    <property type="term" value="P:protein import"/>
    <property type="evidence" value="ECO:0007669"/>
    <property type="project" value="TreeGrafter"/>
</dbReference>
<comment type="similarity">
    <text evidence="6">Belongs to the exbB/tolQ family.</text>
</comment>
<keyword evidence="3 7" id="KW-0812">Transmembrane</keyword>
<evidence type="ECO:0000313" key="9">
    <source>
        <dbReference type="EMBL" id="CCH47458.1"/>
    </source>
</evidence>
<dbReference type="InterPro" id="IPR050790">
    <property type="entry name" value="ExbB/TolQ_transport"/>
</dbReference>
<protein>
    <submittedName>
        <fullName evidence="9">MotA/TolQ/ExbB proton channel</fullName>
    </submittedName>
</protein>
<keyword evidence="2" id="KW-1003">Cell membrane</keyword>
<evidence type="ECO:0000256" key="1">
    <source>
        <dbReference type="ARBA" id="ARBA00004651"/>
    </source>
</evidence>
<dbReference type="Proteomes" id="UP000011724">
    <property type="component" value="Chromosome"/>
</dbReference>
<evidence type="ECO:0000256" key="2">
    <source>
        <dbReference type="ARBA" id="ARBA00022475"/>
    </source>
</evidence>
<evidence type="ECO:0000313" key="10">
    <source>
        <dbReference type="Proteomes" id="UP000011724"/>
    </source>
</evidence>
<feature type="transmembrane region" description="Helical" evidence="7">
    <location>
        <begin position="135"/>
        <end position="158"/>
    </location>
</feature>
<dbReference type="eggNOG" id="COG0811">
    <property type="taxonomic scope" value="Bacteria"/>
</dbReference>
<dbReference type="AlphaFoldDB" id="M1WUJ7"/>
<dbReference type="PATRIC" id="fig|879567.3.peg.227"/>
<keyword evidence="10" id="KW-1185">Reference proteome</keyword>